<name>A0ABT2C572_9BURK</name>
<keyword evidence="3" id="KW-1185">Reference proteome</keyword>
<protein>
    <submittedName>
        <fullName evidence="2">Class I SAM-dependent methyltransferase</fullName>
    </submittedName>
</protein>
<keyword evidence="2" id="KW-0489">Methyltransferase</keyword>
<dbReference type="Pfam" id="PF13649">
    <property type="entry name" value="Methyltransf_25"/>
    <property type="match status" value="1"/>
</dbReference>
<comment type="caution">
    <text evidence="2">The sequence shown here is derived from an EMBL/GenBank/DDBJ whole genome shotgun (WGS) entry which is preliminary data.</text>
</comment>
<dbReference type="EMBL" id="JANUHC010000010">
    <property type="protein sequence ID" value="MCS0632519.1"/>
    <property type="molecule type" value="Genomic_DNA"/>
</dbReference>
<evidence type="ECO:0000259" key="1">
    <source>
        <dbReference type="Pfam" id="PF13649"/>
    </source>
</evidence>
<dbReference type="Proteomes" id="UP001165263">
    <property type="component" value="Unassembled WGS sequence"/>
</dbReference>
<dbReference type="Gene3D" id="3.40.50.150">
    <property type="entry name" value="Vaccinia Virus protein VP39"/>
    <property type="match status" value="1"/>
</dbReference>
<sequence>MHGAGDNPSAWVARWAKAIPPGETLDLACGGGRHARLLAALGHPVLAVDRDAASLEQAAGPGITTFQYDLEEEGAAWPFAPGRFTGIVVTNYLHRPLFAHLAGALAPNGILVYETFALGNERFGKPSNPAFLLASGELLDVASRHGLRVLAYEDGVIDAPRPARVQRLCAAGPDVDPGAIRLDM</sequence>
<dbReference type="CDD" id="cd02440">
    <property type="entry name" value="AdoMet_MTases"/>
    <property type="match status" value="1"/>
</dbReference>
<evidence type="ECO:0000313" key="3">
    <source>
        <dbReference type="Proteomes" id="UP001165263"/>
    </source>
</evidence>
<accession>A0ABT2C572</accession>
<dbReference type="GO" id="GO:0032259">
    <property type="term" value="P:methylation"/>
    <property type="evidence" value="ECO:0007669"/>
    <property type="project" value="UniProtKB-KW"/>
</dbReference>
<dbReference type="InterPro" id="IPR041698">
    <property type="entry name" value="Methyltransf_25"/>
</dbReference>
<dbReference type="RefSeq" id="WP_259451550.1">
    <property type="nucleotide sequence ID" value="NZ_CP119520.1"/>
</dbReference>
<feature type="domain" description="Methyltransferase" evidence="1">
    <location>
        <begin position="25"/>
        <end position="109"/>
    </location>
</feature>
<organism evidence="2 3">
    <name type="scientific">Telluria mixta</name>
    <dbReference type="NCBI Taxonomy" id="34071"/>
    <lineage>
        <taxon>Bacteria</taxon>
        <taxon>Pseudomonadati</taxon>
        <taxon>Pseudomonadota</taxon>
        <taxon>Betaproteobacteria</taxon>
        <taxon>Burkholderiales</taxon>
        <taxon>Oxalobacteraceae</taxon>
        <taxon>Telluria group</taxon>
        <taxon>Telluria</taxon>
    </lineage>
</organism>
<keyword evidence="2" id="KW-0808">Transferase</keyword>
<dbReference type="InterPro" id="IPR029063">
    <property type="entry name" value="SAM-dependent_MTases_sf"/>
</dbReference>
<reference evidence="2" key="1">
    <citation type="submission" date="2022-08" db="EMBL/GenBank/DDBJ databases">
        <title>Reclassification of Massilia species as members of the genera Telluria, Duganella, Pseudoduganella, Mokoshia gen. nov. and Zemynaea gen. nov. using orthogonal and non-orthogonal genome-based approaches.</title>
        <authorList>
            <person name="Bowman J.P."/>
        </authorList>
    </citation>
    <scope>NUCLEOTIDE SEQUENCE</scope>
    <source>
        <strain evidence="2">LMG 11547</strain>
    </source>
</reference>
<dbReference type="SUPFAM" id="SSF53335">
    <property type="entry name" value="S-adenosyl-L-methionine-dependent methyltransferases"/>
    <property type="match status" value="1"/>
</dbReference>
<gene>
    <name evidence="2" type="ORF">NX786_24600</name>
</gene>
<dbReference type="GO" id="GO:0008168">
    <property type="term" value="F:methyltransferase activity"/>
    <property type="evidence" value="ECO:0007669"/>
    <property type="project" value="UniProtKB-KW"/>
</dbReference>
<evidence type="ECO:0000313" key="2">
    <source>
        <dbReference type="EMBL" id="MCS0632519.1"/>
    </source>
</evidence>
<proteinExistence type="predicted"/>